<name>A0A2U1AEE5_9BACT</name>
<feature type="transmembrane region" description="Helical" evidence="1">
    <location>
        <begin position="167"/>
        <end position="188"/>
    </location>
</feature>
<feature type="transmembrane region" description="Helical" evidence="1">
    <location>
        <begin position="64"/>
        <end position="86"/>
    </location>
</feature>
<organism evidence="3 4">
    <name type="scientific">Victivallis vadensis</name>
    <dbReference type="NCBI Taxonomy" id="172901"/>
    <lineage>
        <taxon>Bacteria</taxon>
        <taxon>Pseudomonadati</taxon>
        <taxon>Lentisphaerota</taxon>
        <taxon>Lentisphaeria</taxon>
        <taxon>Victivallales</taxon>
        <taxon>Victivallaceae</taxon>
        <taxon>Victivallis</taxon>
    </lineage>
</organism>
<evidence type="ECO:0000313" key="5">
    <source>
        <dbReference type="Proteomes" id="UP000576225"/>
    </source>
</evidence>
<evidence type="ECO:0000313" key="2">
    <source>
        <dbReference type="EMBL" id="NMD87138.1"/>
    </source>
</evidence>
<keyword evidence="1" id="KW-1133">Transmembrane helix</keyword>
<dbReference type="Proteomes" id="UP000245959">
    <property type="component" value="Unassembled WGS sequence"/>
</dbReference>
<gene>
    <name evidence="3" type="ORF">C8D82_14612</name>
    <name evidence="2" type="ORF">HF882_11135</name>
</gene>
<sequence>MTLFIIVILAAALIESMLRLSLVPRFWNWLVFLLAAPLPLFFRQRIGSASLAELNRFLSSAENLESWCALVVIQELLVLLIGSALLKEYVLGEKLKRWKFAALLPSVLLPVGILYAEVLLFNHFVFVEFRTLAILLAIGVVVVGGGGGELLRLIFRDRFDRVRAVMNFEWILLLLAIFLPVAASGRLAQDAPSSVVPFDFVVIGVLVLIVGIVMAIFTVIGKYKERKFYEHHHRNP</sequence>
<reference evidence="2 5" key="2">
    <citation type="submission" date="2020-04" db="EMBL/GenBank/DDBJ databases">
        <authorList>
            <person name="Hitch T.C.A."/>
            <person name="Wylensek D."/>
            <person name="Clavel T."/>
        </authorList>
    </citation>
    <scope>NUCLEOTIDE SEQUENCE [LARGE SCALE GENOMIC DNA]</scope>
    <source>
        <strain evidence="2 5">COR2-253-APC-1A</strain>
    </source>
</reference>
<evidence type="ECO:0000313" key="4">
    <source>
        <dbReference type="Proteomes" id="UP000245959"/>
    </source>
</evidence>
<dbReference type="EMBL" id="JABAEW010000019">
    <property type="protein sequence ID" value="NMD87138.1"/>
    <property type="molecule type" value="Genomic_DNA"/>
</dbReference>
<comment type="caution">
    <text evidence="3">The sequence shown here is derived from an EMBL/GenBank/DDBJ whole genome shotgun (WGS) entry which is preliminary data.</text>
</comment>
<evidence type="ECO:0000256" key="1">
    <source>
        <dbReference type="SAM" id="Phobius"/>
    </source>
</evidence>
<feature type="transmembrane region" description="Helical" evidence="1">
    <location>
        <begin position="98"/>
        <end position="120"/>
    </location>
</feature>
<dbReference type="GeneID" id="78297088"/>
<evidence type="ECO:0000313" key="3">
    <source>
        <dbReference type="EMBL" id="PVY34790.1"/>
    </source>
</evidence>
<dbReference type="EMBL" id="QEKH01000046">
    <property type="protein sequence ID" value="PVY34790.1"/>
    <property type="molecule type" value="Genomic_DNA"/>
</dbReference>
<reference evidence="3 4" key="1">
    <citation type="submission" date="2018-04" db="EMBL/GenBank/DDBJ databases">
        <title>Genomic Encyclopedia of Type Strains, Phase IV (KMG-IV): sequencing the most valuable type-strain genomes for metagenomic binning, comparative biology and taxonomic classification.</title>
        <authorList>
            <person name="Goeker M."/>
        </authorList>
    </citation>
    <scope>NUCLEOTIDE SEQUENCE [LARGE SCALE GENOMIC DNA]</scope>
    <source>
        <strain evidence="3 4">DSM 14823</strain>
    </source>
</reference>
<keyword evidence="4" id="KW-1185">Reference proteome</keyword>
<dbReference type="RefSeq" id="WP_116885825.1">
    <property type="nucleotide sequence ID" value="NZ_CABMMC010000161.1"/>
</dbReference>
<keyword evidence="1" id="KW-0472">Membrane</keyword>
<feature type="transmembrane region" description="Helical" evidence="1">
    <location>
        <begin position="132"/>
        <end position="155"/>
    </location>
</feature>
<dbReference type="Proteomes" id="UP000576225">
    <property type="component" value="Unassembled WGS sequence"/>
</dbReference>
<accession>A0A2U1AEE5</accession>
<keyword evidence="1" id="KW-0812">Transmembrane</keyword>
<feature type="transmembrane region" description="Helical" evidence="1">
    <location>
        <begin position="200"/>
        <end position="220"/>
    </location>
</feature>
<dbReference type="OrthoDB" id="10002691at2"/>
<protein>
    <submittedName>
        <fullName evidence="3">Uncharacterized protein</fullName>
    </submittedName>
</protein>
<proteinExistence type="predicted"/>
<dbReference type="AlphaFoldDB" id="A0A2U1AEE5"/>